<protein>
    <submittedName>
        <fullName evidence="2">Uncharacterized protein</fullName>
    </submittedName>
</protein>
<dbReference type="Proteomes" id="UP000216225">
    <property type="component" value="Unassembled WGS sequence"/>
</dbReference>
<feature type="region of interest" description="Disordered" evidence="1">
    <location>
        <begin position="24"/>
        <end position="74"/>
    </location>
</feature>
<dbReference type="AlphaFoldDB" id="A0A3R7IDS7"/>
<evidence type="ECO:0000313" key="3">
    <source>
        <dbReference type="Proteomes" id="UP000216225"/>
    </source>
</evidence>
<reference evidence="2 3" key="1">
    <citation type="submission" date="2018-09" db="EMBL/GenBank/DDBJ databases">
        <title>Genome comparison of Alicycliphilus sp. BQ1, a polyurethanolytic bacterium, with its closest phylogenetic relatives Alicycliphilus denitrificans BC and K601, unable to attack polyurethane.</title>
        <authorList>
            <person name="Loza-Tavera H."/>
            <person name="Lozano L."/>
            <person name="Cevallos M."/>
            <person name="Maya-Lucas O."/>
            <person name="Garcia-Mena J."/>
            <person name="Hernandez J."/>
        </authorList>
    </citation>
    <scope>NUCLEOTIDE SEQUENCE [LARGE SCALE GENOMIC DNA]</scope>
    <source>
        <strain evidence="2 3">BQ1</strain>
    </source>
</reference>
<name>A0A3R7IDS7_9BURK</name>
<sequence>MGMGGRHRQRTFRNRPAAQRELALGKKRFHHWQRNREFTQRADDDGQGRQGKEGCAIPLGIDRIDQARGMDGVP</sequence>
<dbReference type="EMBL" id="NKDB02000010">
    <property type="protein sequence ID" value="RKJ93752.1"/>
    <property type="molecule type" value="Genomic_DNA"/>
</dbReference>
<evidence type="ECO:0000313" key="2">
    <source>
        <dbReference type="EMBL" id="RKJ93752.1"/>
    </source>
</evidence>
<feature type="compositionally biased region" description="Basic and acidic residues" evidence="1">
    <location>
        <begin position="34"/>
        <end position="52"/>
    </location>
</feature>
<gene>
    <name evidence="2" type="ORF">CE154_021870</name>
</gene>
<accession>A0A3R7IDS7</accession>
<organism evidence="2 3">
    <name type="scientific">Alicycliphilus denitrificans</name>
    <dbReference type="NCBI Taxonomy" id="179636"/>
    <lineage>
        <taxon>Bacteria</taxon>
        <taxon>Pseudomonadati</taxon>
        <taxon>Pseudomonadota</taxon>
        <taxon>Betaproteobacteria</taxon>
        <taxon>Burkholderiales</taxon>
        <taxon>Comamonadaceae</taxon>
        <taxon>Alicycliphilus</taxon>
    </lineage>
</organism>
<evidence type="ECO:0000256" key="1">
    <source>
        <dbReference type="SAM" id="MobiDB-lite"/>
    </source>
</evidence>
<comment type="caution">
    <text evidence="2">The sequence shown here is derived from an EMBL/GenBank/DDBJ whole genome shotgun (WGS) entry which is preliminary data.</text>
</comment>
<proteinExistence type="predicted"/>